<dbReference type="PANTHER" id="PTHR13439:SF4">
    <property type="entry name" value="TLC DOMAIN-CONTAINING PROTEIN"/>
    <property type="match status" value="1"/>
</dbReference>
<reference evidence="7" key="1">
    <citation type="journal article" date="2010" name="Science">
        <title>Plasticity of animal genome architecture unmasked by rapid evolution of a pelagic tunicate.</title>
        <authorList>
            <person name="Denoeud F."/>
            <person name="Henriet S."/>
            <person name="Mungpakdee S."/>
            <person name="Aury J.M."/>
            <person name="Da Silva C."/>
            <person name="Brinkmann H."/>
            <person name="Mikhaleva J."/>
            <person name="Olsen L.C."/>
            <person name="Jubin C."/>
            <person name="Canestro C."/>
            <person name="Bouquet J.M."/>
            <person name="Danks G."/>
            <person name="Poulain J."/>
            <person name="Campsteijn C."/>
            <person name="Adamski M."/>
            <person name="Cross I."/>
            <person name="Yadetie F."/>
            <person name="Muffato M."/>
            <person name="Louis A."/>
            <person name="Butcher S."/>
            <person name="Tsagkogeorga G."/>
            <person name="Konrad A."/>
            <person name="Singh S."/>
            <person name="Jensen M.F."/>
            <person name="Cong E.H."/>
            <person name="Eikeseth-Otteraa H."/>
            <person name="Noel B."/>
            <person name="Anthouard V."/>
            <person name="Porcel B.M."/>
            <person name="Kachouri-Lafond R."/>
            <person name="Nishino A."/>
            <person name="Ugolini M."/>
            <person name="Chourrout P."/>
            <person name="Nishida H."/>
            <person name="Aasland R."/>
            <person name="Huzurbazar S."/>
            <person name="Westhof E."/>
            <person name="Delsuc F."/>
            <person name="Lehrach H."/>
            <person name="Reinhardt R."/>
            <person name="Weissenbach J."/>
            <person name="Roy S.W."/>
            <person name="Artiguenave F."/>
            <person name="Postlethwait J.H."/>
            <person name="Manak J.R."/>
            <person name="Thompson E.M."/>
            <person name="Jaillon O."/>
            <person name="Du Pasquier L."/>
            <person name="Boudinot P."/>
            <person name="Liberles D.A."/>
            <person name="Volff J.N."/>
            <person name="Philippe H."/>
            <person name="Lenhard B."/>
            <person name="Roest Crollius H."/>
            <person name="Wincker P."/>
            <person name="Chourrout D."/>
        </authorList>
    </citation>
    <scope>NUCLEOTIDE SEQUENCE [LARGE SCALE GENOMIC DNA]</scope>
</reference>
<keyword evidence="4 5" id="KW-0472">Membrane</keyword>
<evidence type="ECO:0000256" key="1">
    <source>
        <dbReference type="ARBA" id="ARBA00004141"/>
    </source>
</evidence>
<keyword evidence="3" id="KW-1133">Transmembrane helix</keyword>
<evidence type="ECO:0000256" key="5">
    <source>
        <dbReference type="PROSITE-ProRule" id="PRU00205"/>
    </source>
</evidence>
<feature type="domain" description="TLC" evidence="6">
    <location>
        <begin position="46"/>
        <end position="259"/>
    </location>
</feature>
<dbReference type="GO" id="GO:0007009">
    <property type="term" value="P:plasma membrane organization"/>
    <property type="evidence" value="ECO:0007669"/>
    <property type="project" value="TreeGrafter"/>
</dbReference>
<dbReference type="InterPro" id="IPR050846">
    <property type="entry name" value="TLCD"/>
</dbReference>
<evidence type="ECO:0000256" key="2">
    <source>
        <dbReference type="ARBA" id="ARBA00022692"/>
    </source>
</evidence>
<accession>E4YW33</accession>
<evidence type="ECO:0000256" key="4">
    <source>
        <dbReference type="ARBA" id="ARBA00023136"/>
    </source>
</evidence>
<dbReference type="Proteomes" id="UP000011014">
    <property type="component" value="Unassembled WGS sequence"/>
</dbReference>
<dbReference type="GO" id="GO:0097035">
    <property type="term" value="P:regulation of membrane lipid distribution"/>
    <property type="evidence" value="ECO:0007669"/>
    <property type="project" value="TreeGrafter"/>
</dbReference>
<evidence type="ECO:0000256" key="3">
    <source>
        <dbReference type="ARBA" id="ARBA00022989"/>
    </source>
</evidence>
<gene>
    <name evidence="7" type="ORF">GSOID_T00020247001</name>
</gene>
<dbReference type="EMBL" id="FN655610">
    <property type="protein sequence ID" value="CBY39668.1"/>
    <property type="molecule type" value="Genomic_DNA"/>
</dbReference>
<proteinExistence type="predicted"/>
<keyword evidence="2 5" id="KW-0812">Transmembrane</keyword>
<dbReference type="SMART" id="SM00724">
    <property type="entry name" value="TLC"/>
    <property type="match status" value="1"/>
</dbReference>
<comment type="subcellular location">
    <subcellularLocation>
        <location evidence="1">Membrane</location>
        <topology evidence="1">Multi-pass membrane protein</topology>
    </subcellularLocation>
</comment>
<sequence length="259" mass="29850">MGARFSIERLPEIGPKLAAGAGISIVFEIFRRFVIAKNRPASLKDGKNDQYDNITVSLLHSLVSSLLSFYFFWNNPNQLNDLSASGNFQELATLFTYSYVWYDLFDMLRTNGFNPLKMKEMIVHHSIMIGGMFTVMQDKIYGNFMLYALNMEINSIFLHGRALLQMCKQRDTTAFRVVSIINILTNITHRLLINYGIQRWALVLCLKKSNPQLSRPPRRISCATSLGIGQRRRVRLHNELDHHFSQYKTAGKLHSPRPY</sequence>
<name>E4YW33_OIKDI</name>
<dbReference type="Pfam" id="PF03798">
    <property type="entry name" value="TRAM_LAG1_CLN8"/>
    <property type="match status" value="1"/>
</dbReference>
<evidence type="ECO:0000313" key="7">
    <source>
        <dbReference type="EMBL" id="CBY39668.1"/>
    </source>
</evidence>
<dbReference type="PANTHER" id="PTHR13439">
    <property type="entry name" value="CT120 PROTEIN"/>
    <property type="match status" value="1"/>
</dbReference>
<protein>
    <recommendedName>
        <fullName evidence="6">TLC domain-containing protein</fullName>
    </recommendedName>
</protein>
<organism evidence="7">
    <name type="scientific">Oikopleura dioica</name>
    <name type="common">Tunicate</name>
    <dbReference type="NCBI Taxonomy" id="34765"/>
    <lineage>
        <taxon>Eukaryota</taxon>
        <taxon>Metazoa</taxon>
        <taxon>Chordata</taxon>
        <taxon>Tunicata</taxon>
        <taxon>Appendicularia</taxon>
        <taxon>Copelata</taxon>
        <taxon>Oikopleuridae</taxon>
        <taxon>Oikopleura</taxon>
    </lineage>
</organism>
<evidence type="ECO:0000259" key="6">
    <source>
        <dbReference type="PROSITE" id="PS50922"/>
    </source>
</evidence>
<dbReference type="AlphaFoldDB" id="E4YW33"/>
<dbReference type="GO" id="GO:0071709">
    <property type="term" value="P:membrane assembly"/>
    <property type="evidence" value="ECO:0007669"/>
    <property type="project" value="TreeGrafter"/>
</dbReference>
<dbReference type="PROSITE" id="PS50922">
    <property type="entry name" value="TLC"/>
    <property type="match status" value="1"/>
</dbReference>
<dbReference type="GO" id="GO:0005886">
    <property type="term" value="C:plasma membrane"/>
    <property type="evidence" value="ECO:0007669"/>
    <property type="project" value="TreeGrafter"/>
</dbReference>
<dbReference type="GO" id="GO:0055091">
    <property type="term" value="P:phospholipid homeostasis"/>
    <property type="evidence" value="ECO:0007669"/>
    <property type="project" value="TreeGrafter"/>
</dbReference>
<dbReference type="InterPro" id="IPR006634">
    <property type="entry name" value="TLC-dom"/>
</dbReference>